<evidence type="ECO:0000313" key="2">
    <source>
        <dbReference type="Proteomes" id="UP000193411"/>
    </source>
</evidence>
<sequence length="115" mass="12762">MIKRQRVYVCDMCNSWSVLGTVYGCKSIFTVNKRGGPSLAMWADRDPGAMARFITITEGPPDCKRFRWHEGCRSDALRPPSPEDHFPHLAVAHAISCKISSPNVTFRAGTVPSIP</sequence>
<proteinExistence type="predicted"/>
<dbReference type="Proteomes" id="UP000193411">
    <property type="component" value="Unassembled WGS sequence"/>
</dbReference>
<accession>A0A1Y2HGW2</accession>
<comment type="caution">
    <text evidence="1">The sequence shown here is derived from an EMBL/GenBank/DDBJ whole genome shotgun (WGS) entry which is preliminary data.</text>
</comment>
<protein>
    <submittedName>
        <fullName evidence="1">Uncharacterized protein</fullName>
    </submittedName>
</protein>
<dbReference type="PROSITE" id="PS51257">
    <property type="entry name" value="PROKAR_LIPOPROTEIN"/>
    <property type="match status" value="1"/>
</dbReference>
<organism evidence="1 2">
    <name type="scientific">Catenaria anguillulae PL171</name>
    <dbReference type="NCBI Taxonomy" id="765915"/>
    <lineage>
        <taxon>Eukaryota</taxon>
        <taxon>Fungi</taxon>
        <taxon>Fungi incertae sedis</taxon>
        <taxon>Blastocladiomycota</taxon>
        <taxon>Blastocladiomycetes</taxon>
        <taxon>Blastocladiales</taxon>
        <taxon>Catenariaceae</taxon>
        <taxon>Catenaria</taxon>
    </lineage>
</organism>
<keyword evidence="2" id="KW-1185">Reference proteome</keyword>
<evidence type="ECO:0000313" key="1">
    <source>
        <dbReference type="EMBL" id="ORZ32312.1"/>
    </source>
</evidence>
<reference evidence="1 2" key="1">
    <citation type="submission" date="2016-07" db="EMBL/GenBank/DDBJ databases">
        <title>Pervasive Adenine N6-methylation of Active Genes in Fungi.</title>
        <authorList>
            <consortium name="DOE Joint Genome Institute"/>
            <person name="Mondo S.J."/>
            <person name="Dannebaum R.O."/>
            <person name="Kuo R.C."/>
            <person name="Labutti K."/>
            <person name="Haridas S."/>
            <person name="Kuo A."/>
            <person name="Salamov A."/>
            <person name="Ahrendt S.R."/>
            <person name="Lipzen A."/>
            <person name="Sullivan W."/>
            <person name="Andreopoulos W.B."/>
            <person name="Clum A."/>
            <person name="Lindquist E."/>
            <person name="Daum C."/>
            <person name="Ramamoorthy G.K."/>
            <person name="Gryganskyi A."/>
            <person name="Culley D."/>
            <person name="Magnuson J.K."/>
            <person name="James T.Y."/>
            <person name="O'Malley M.A."/>
            <person name="Stajich J.E."/>
            <person name="Spatafora J.W."/>
            <person name="Visel A."/>
            <person name="Grigoriev I.V."/>
        </authorList>
    </citation>
    <scope>NUCLEOTIDE SEQUENCE [LARGE SCALE GENOMIC DNA]</scope>
    <source>
        <strain evidence="1 2">PL171</strain>
    </source>
</reference>
<dbReference type="AlphaFoldDB" id="A0A1Y2HGW2"/>
<dbReference type="EMBL" id="MCFL01000048">
    <property type="protein sequence ID" value="ORZ32312.1"/>
    <property type="molecule type" value="Genomic_DNA"/>
</dbReference>
<name>A0A1Y2HGW2_9FUNG</name>
<gene>
    <name evidence="1" type="ORF">BCR44DRAFT_1241412</name>
</gene>